<dbReference type="AlphaFoldDB" id="A0A1Y2I502"/>
<evidence type="ECO:0000313" key="3">
    <source>
        <dbReference type="Proteomes" id="UP000193067"/>
    </source>
</evidence>
<keyword evidence="3" id="KW-1185">Reference proteome</keyword>
<proteinExistence type="predicted"/>
<evidence type="ECO:0000313" key="2">
    <source>
        <dbReference type="EMBL" id="OSC96209.1"/>
    </source>
</evidence>
<dbReference type="Proteomes" id="UP000193067">
    <property type="component" value="Unassembled WGS sequence"/>
</dbReference>
<accession>A0A1Y2I502</accession>
<organism evidence="2 3">
    <name type="scientific">Trametes coccinea (strain BRFM310)</name>
    <name type="common">Pycnoporus coccineus</name>
    <dbReference type="NCBI Taxonomy" id="1353009"/>
    <lineage>
        <taxon>Eukaryota</taxon>
        <taxon>Fungi</taxon>
        <taxon>Dikarya</taxon>
        <taxon>Basidiomycota</taxon>
        <taxon>Agaricomycotina</taxon>
        <taxon>Agaricomycetes</taxon>
        <taxon>Polyporales</taxon>
        <taxon>Polyporaceae</taxon>
        <taxon>Trametes</taxon>
    </lineage>
</organism>
<name>A0A1Y2I502_TRAC3</name>
<evidence type="ECO:0000256" key="1">
    <source>
        <dbReference type="SAM" id="MobiDB-lite"/>
    </source>
</evidence>
<dbReference type="EMBL" id="KZ084223">
    <property type="protein sequence ID" value="OSC96209.1"/>
    <property type="molecule type" value="Genomic_DNA"/>
</dbReference>
<feature type="region of interest" description="Disordered" evidence="1">
    <location>
        <begin position="187"/>
        <end position="215"/>
    </location>
</feature>
<gene>
    <name evidence="2" type="ORF">PYCCODRAFT_1429227</name>
</gene>
<reference evidence="2 3" key="1">
    <citation type="journal article" date="2015" name="Biotechnol. Biofuels">
        <title>Enhanced degradation of softwood versus hardwood by the white-rot fungus Pycnoporus coccineus.</title>
        <authorList>
            <person name="Couturier M."/>
            <person name="Navarro D."/>
            <person name="Chevret D."/>
            <person name="Henrissat B."/>
            <person name="Piumi F."/>
            <person name="Ruiz-Duenas F.J."/>
            <person name="Martinez A.T."/>
            <person name="Grigoriev I.V."/>
            <person name="Riley R."/>
            <person name="Lipzen A."/>
            <person name="Berrin J.G."/>
            <person name="Master E.R."/>
            <person name="Rosso M.N."/>
        </authorList>
    </citation>
    <scope>NUCLEOTIDE SEQUENCE [LARGE SCALE GENOMIC DNA]</scope>
    <source>
        <strain evidence="2 3">BRFM310</strain>
    </source>
</reference>
<dbReference type="STRING" id="1353009.A0A1Y2I502"/>
<sequence length="259" mass="29338">MSVSTGEQLVPHSPFTFVLEPHCDFADQAVSRNVRDQARAQLRADLNAKLVELTQNADARMRWTVDGYARHVVGQHNYKLIFWPDDVPFMNLSNLRGGARVLNVLRRLWDQGTLRFERATPADIGNALRNPISVHPNPQLLPVDQQPVRTKGVIVAPLAFHPITFSSLGVHPTSTDPDAVLSVLGKRPRAQRADIKRPRRRPVTNPNNLPLRRRKRGVTSEKYVLEVESEIEEFESDVEERAAKRAKFSCVSDPIEEFM</sequence>
<dbReference type="OrthoDB" id="2753955at2759"/>
<protein>
    <submittedName>
        <fullName evidence="2">Uncharacterized protein</fullName>
    </submittedName>
</protein>